<accession>A0A3N4LHS1</accession>
<gene>
    <name evidence="2" type="ORF">L211DRAFT_850501</name>
</gene>
<keyword evidence="3" id="KW-1185">Reference proteome</keyword>
<dbReference type="InParanoid" id="A0A3N4LHS1"/>
<reference evidence="2 3" key="1">
    <citation type="journal article" date="2018" name="Nat. Ecol. Evol.">
        <title>Pezizomycetes genomes reveal the molecular basis of ectomycorrhizal truffle lifestyle.</title>
        <authorList>
            <person name="Murat C."/>
            <person name="Payen T."/>
            <person name="Noel B."/>
            <person name="Kuo A."/>
            <person name="Morin E."/>
            <person name="Chen J."/>
            <person name="Kohler A."/>
            <person name="Krizsan K."/>
            <person name="Balestrini R."/>
            <person name="Da Silva C."/>
            <person name="Montanini B."/>
            <person name="Hainaut M."/>
            <person name="Levati E."/>
            <person name="Barry K.W."/>
            <person name="Belfiori B."/>
            <person name="Cichocki N."/>
            <person name="Clum A."/>
            <person name="Dockter R.B."/>
            <person name="Fauchery L."/>
            <person name="Guy J."/>
            <person name="Iotti M."/>
            <person name="Le Tacon F."/>
            <person name="Lindquist E.A."/>
            <person name="Lipzen A."/>
            <person name="Malagnac F."/>
            <person name="Mello A."/>
            <person name="Molinier V."/>
            <person name="Miyauchi S."/>
            <person name="Poulain J."/>
            <person name="Riccioni C."/>
            <person name="Rubini A."/>
            <person name="Sitrit Y."/>
            <person name="Splivallo R."/>
            <person name="Traeger S."/>
            <person name="Wang M."/>
            <person name="Zifcakova L."/>
            <person name="Wipf D."/>
            <person name="Zambonelli A."/>
            <person name="Paolocci F."/>
            <person name="Nowrousian M."/>
            <person name="Ottonello S."/>
            <person name="Baldrian P."/>
            <person name="Spatafora J.W."/>
            <person name="Henrissat B."/>
            <person name="Nagy L.G."/>
            <person name="Aury J.M."/>
            <person name="Wincker P."/>
            <person name="Grigoriev I.V."/>
            <person name="Bonfante P."/>
            <person name="Martin F.M."/>
        </authorList>
    </citation>
    <scope>NUCLEOTIDE SEQUENCE [LARGE SCALE GENOMIC DNA]</scope>
    <source>
        <strain evidence="2 3">ATCC MYA-4762</strain>
    </source>
</reference>
<dbReference type="AlphaFoldDB" id="A0A3N4LHS1"/>
<evidence type="ECO:0000313" key="2">
    <source>
        <dbReference type="EMBL" id="RPB22460.1"/>
    </source>
</evidence>
<dbReference type="Proteomes" id="UP000267821">
    <property type="component" value="Unassembled WGS sequence"/>
</dbReference>
<feature type="region of interest" description="Disordered" evidence="1">
    <location>
        <begin position="65"/>
        <end position="112"/>
    </location>
</feature>
<evidence type="ECO:0000313" key="3">
    <source>
        <dbReference type="Proteomes" id="UP000267821"/>
    </source>
</evidence>
<evidence type="ECO:0008006" key="4">
    <source>
        <dbReference type="Google" id="ProtNLM"/>
    </source>
</evidence>
<name>A0A3N4LHS1_9PEZI</name>
<feature type="compositionally biased region" description="Low complexity" evidence="1">
    <location>
        <begin position="65"/>
        <end position="75"/>
    </location>
</feature>
<dbReference type="OrthoDB" id="10035668at2759"/>
<protein>
    <recommendedName>
        <fullName evidence="4">DDE-1 domain-containing protein</fullName>
    </recommendedName>
</protein>
<evidence type="ECO:0000256" key="1">
    <source>
        <dbReference type="SAM" id="MobiDB-lite"/>
    </source>
</evidence>
<dbReference type="EMBL" id="ML121551">
    <property type="protein sequence ID" value="RPB22460.1"/>
    <property type="molecule type" value="Genomic_DNA"/>
</dbReference>
<sequence length="112" mass="12028">MQPKLSRKLTQWVGEAWKAICKEHKELIVRSYQKCGITVALDGSEGKDINIRGLDGYIVGTSANASASSVGAVESESSDSDDSDSTESESDAEPEPVRLPPHIQLCLKGRPA</sequence>
<feature type="compositionally biased region" description="Acidic residues" evidence="1">
    <location>
        <begin position="76"/>
        <end position="94"/>
    </location>
</feature>
<organism evidence="2 3">
    <name type="scientific">Terfezia boudieri ATCC MYA-4762</name>
    <dbReference type="NCBI Taxonomy" id="1051890"/>
    <lineage>
        <taxon>Eukaryota</taxon>
        <taxon>Fungi</taxon>
        <taxon>Dikarya</taxon>
        <taxon>Ascomycota</taxon>
        <taxon>Pezizomycotina</taxon>
        <taxon>Pezizomycetes</taxon>
        <taxon>Pezizales</taxon>
        <taxon>Pezizaceae</taxon>
        <taxon>Terfezia</taxon>
    </lineage>
</organism>
<proteinExistence type="predicted"/>